<organism evidence="1 2">
    <name type="scientific">Aurantimonas endophytica</name>
    <dbReference type="NCBI Taxonomy" id="1522175"/>
    <lineage>
        <taxon>Bacteria</taxon>
        <taxon>Pseudomonadati</taxon>
        <taxon>Pseudomonadota</taxon>
        <taxon>Alphaproteobacteria</taxon>
        <taxon>Hyphomicrobiales</taxon>
        <taxon>Aurantimonadaceae</taxon>
        <taxon>Aurantimonas</taxon>
    </lineage>
</organism>
<dbReference type="EMBL" id="JACIEM010000002">
    <property type="protein sequence ID" value="MBB4002638.1"/>
    <property type="molecule type" value="Genomic_DNA"/>
</dbReference>
<name>A0A7W6HCV7_9HYPH</name>
<comment type="caution">
    <text evidence="1">The sequence shown here is derived from an EMBL/GenBank/DDBJ whole genome shotgun (WGS) entry which is preliminary data.</text>
</comment>
<keyword evidence="2" id="KW-1185">Reference proteome</keyword>
<proteinExistence type="predicted"/>
<evidence type="ECO:0000313" key="2">
    <source>
        <dbReference type="Proteomes" id="UP000588647"/>
    </source>
</evidence>
<gene>
    <name evidence="1" type="ORF">GGR03_001713</name>
</gene>
<evidence type="ECO:0000313" key="1">
    <source>
        <dbReference type="EMBL" id="MBB4002638.1"/>
    </source>
</evidence>
<sequence length="111" mass="11919">MDLQKLIEAAAAAAEAVAAEEAAAAADVPFVFSWQRAVSVFERAGEIDIAAKTLIAARREGKRPEASAAVEDRAKHLQAENKAAVYREINKQNGTNDPLPAWIANTIGEKY</sequence>
<dbReference type="AlphaFoldDB" id="A0A7W6HCV7"/>
<dbReference type="Proteomes" id="UP000588647">
    <property type="component" value="Unassembled WGS sequence"/>
</dbReference>
<reference evidence="1 2" key="1">
    <citation type="submission" date="2020-08" db="EMBL/GenBank/DDBJ databases">
        <title>Genomic Encyclopedia of Type Strains, Phase IV (KMG-IV): sequencing the most valuable type-strain genomes for metagenomic binning, comparative biology and taxonomic classification.</title>
        <authorList>
            <person name="Goeker M."/>
        </authorList>
    </citation>
    <scope>NUCLEOTIDE SEQUENCE [LARGE SCALE GENOMIC DNA]</scope>
    <source>
        <strain evidence="1 2">DSM 103570</strain>
    </source>
</reference>
<protein>
    <submittedName>
        <fullName evidence="1">Uncharacterized protein</fullName>
    </submittedName>
</protein>
<accession>A0A7W6HCV7</accession>
<dbReference type="RefSeq" id="WP_183207201.1">
    <property type="nucleotide sequence ID" value="NZ_JAAAMM010000002.1"/>
</dbReference>